<accession>A0ABU7LE71</accession>
<evidence type="ECO:0000256" key="1">
    <source>
        <dbReference type="SAM" id="MobiDB-lite"/>
    </source>
</evidence>
<name>A0ABU7LE71_9NOCA</name>
<dbReference type="RefSeq" id="WP_330135061.1">
    <property type="nucleotide sequence ID" value="NZ_JAUTXY010000010.1"/>
</dbReference>
<evidence type="ECO:0000256" key="2">
    <source>
        <dbReference type="SAM" id="Phobius"/>
    </source>
</evidence>
<reference evidence="3 4" key="1">
    <citation type="submission" date="2023-07" db="EMBL/GenBank/DDBJ databases">
        <authorList>
            <person name="Girao M."/>
            <person name="Carvalho M.F."/>
        </authorList>
    </citation>
    <scope>NUCLEOTIDE SEQUENCE [LARGE SCALE GENOMIC DNA]</scope>
    <source>
        <strain evidence="3 4">YIM65754</strain>
    </source>
</reference>
<gene>
    <name evidence="3" type="ORF">Q7514_20225</name>
</gene>
<proteinExistence type="predicted"/>
<dbReference type="Proteomes" id="UP001336020">
    <property type="component" value="Unassembled WGS sequence"/>
</dbReference>
<keyword evidence="2" id="KW-0812">Transmembrane</keyword>
<feature type="compositionally biased region" description="Low complexity" evidence="1">
    <location>
        <begin position="248"/>
        <end position="263"/>
    </location>
</feature>
<protein>
    <recommendedName>
        <fullName evidence="5">Cell division protein FtsL</fullName>
    </recommendedName>
</protein>
<comment type="caution">
    <text evidence="3">The sequence shown here is derived from an EMBL/GenBank/DDBJ whole genome shotgun (WGS) entry which is preliminary data.</text>
</comment>
<feature type="region of interest" description="Disordered" evidence="1">
    <location>
        <begin position="148"/>
        <end position="291"/>
    </location>
</feature>
<dbReference type="EMBL" id="JAUTXY010000010">
    <property type="protein sequence ID" value="MEE2059852.1"/>
    <property type="molecule type" value="Genomic_DNA"/>
</dbReference>
<evidence type="ECO:0008006" key="5">
    <source>
        <dbReference type="Google" id="ProtNLM"/>
    </source>
</evidence>
<feature type="region of interest" description="Disordered" evidence="1">
    <location>
        <begin position="26"/>
        <end position="45"/>
    </location>
</feature>
<keyword evidence="2" id="KW-1133">Transmembrane helix</keyword>
<keyword evidence="2" id="KW-0472">Membrane</keyword>
<evidence type="ECO:0000313" key="3">
    <source>
        <dbReference type="EMBL" id="MEE2059852.1"/>
    </source>
</evidence>
<organism evidence="3 4">
    <name type="scientific">Rhodococcus artemisiae</name>
    <dbReference type="NCBI Taxonomy" id="714159"/>
    <lineage>
        <taxon>Bacteria</taxon>
        <taxon>Bacillati</taxon>
        <taxon>Actinomycetota</taxon>
        <taxon>Actinomycetes</taxon>
        <taxon>Mycobacteriales</taxon>
        <taxon>Nocardiaceae</taxon>
        <taxon>Rhodococcus</taxon>
    </lineage>
</organism>
<sequence length="291" mass="30191">MTLQVPSPPRPRQARSTAAQRAYQRRNQRAAQLVSPTETRGRTTGARRVATRIPFVASIIALLAVGMMVTLLLTTRAAEDSYELSAARAYNESLLQQRAVLQRDVEAGLTAPVLAQHAAELGMIPTGQAARLVVGEDGSVEVVGEPVAAQGAPPAPLNRPEPRSDVQPPLAGSAGRENPRPLSPTGEQPEPRDGVESLDGADPERRAAGAAEAPRASDEAGQVPVGDPESGRATGPTPDVDAVRRESGAAPGPGNAVVPPANAEQSMPVSELPQPEVSQLGEPVGSEAGQR</sequence>
<keyword evidence="4" id="KW-1185">Reference proteome</keyword>
<feature type="transmembrane region" description="Helical" evidence="2">
    <location>
        <begin position="49"/>
        <end position="73"/>
    </location>
</feature>
<evidence type="ECO:0000313" key="4">
    <source>
        <dbReference type="Proteomes" id="UP001336020"/>
    </source>
</evidence>